<feature type="chain" id="PRO_5033766804" evidence="7">
    <location>
        <begin position="32"/>
        <end position="504"/>
    </location>
</feature>
<sequence>MRLIHMLNKLFTRSLALSVTALSLVGCQLIAKDETVTANNTKPDKPLNVLMIAIDDLNNWGGAWGGPAITPNLDQLAAQSSFFRNAYSAVPACNPSRVAVMTGQRSETTGAYLNETNFRTLPGGQDKVTMPQYFRKLGYEATAAGKIFHHPRGQKAKPAVMSDDISWDYQEAGPTGTGGYQDYVNEQGWAKWHGGIAEYEGLPIIPYIRKHGIWGPIQQTDEQTGDYHTAKYCADYLEKTHDKPFFLACGIFRPHSPQLAPQKYFDMYPLEDIKLPDVPADDMQDIPNIAQHNWSSGFAKLVMSRPEEWKRAVQGYLASTTFADAMIGHILEAFNNSQYADNTVLVLWSDHGFQLGHKNRWEKFTFWKQGAGAPFIIKAPGVKPAIIDNPVSLIDIYPTLIELMQTPSKDDLDGVSLAPLMQQPKQAWPHPAIITYQQGNNAILLDKWNYIQYRDGSQELYNQHQDPEEYHNLAADPQYKSVIDKLKTFIPEVVIPQKEYRPGG</sequence>
<evidence type="ECO:0000256" key="6">
    <source>
        <dbReference type="ARBA" id="ARBA00022837"/>
    </source>
</evidence>
<dbReference type="KEGG" id="cate:C2869_07745"/>
<dbReference type="EMBL" id="CP026604">
    <property type="protein sequence ID" value="AWB64928.1"/>
    <property type="molecule type" value="Genomic_DNA"/>
</dbReference>
<proteinExistence type="inferred from homology"/>
<reference evidence="10 11" key="1">
    <citation type="submission" date="2018-01" db="EMBL/GenBank/DDBJ databases">
        <title>Genome sequence of a Cantenovulum-like bacteria.</title>
        <authorList>
            <person name="Tan W.R."/>
            <person name="Lau N.-S."/>
            <person name="Go F."/>
            <person name="Amirul A.-A.A."/>
        </authorList>
    </citation>
    <scope>NUCLEOTIDE SEQUENCE [LARGE SCALE GENOMIC DNA]</scope>
    <source>
        <strain evidence="10 11">CCB-QB4</strain>
    </source>
</reference>
<evidence type="ECO:0000256" key="7">
    <source>
        <dbReference type="SAM" id="SignalP"/>
    </source>
</evidence>
<feature type="signal peptide" evidence="7">
    <location>
        <begin position="1"/>
        <end position="31"/>
    </location>
</feature>
<dbReference type="InterPro" id="IPR000917">
    <property type="entry name" value="Sulfatase_N"/>
</dbReference>
<dbReference type="Proteomes" id="UP000244441">
    <property type="component" value="Chromosome"/>
</dbReference>
<dbReference type="Gene3D" id="3.40.720.10">
    <property type="entry name" value="Alkaline Phosphatase, subunit A"/>
    <property type="match status" value="1"/>
</dbReference>
<keyword evidence="5" id="KW-0378">Hydrolase</keyword>
<dbReference type="SUPFAM" id="SSF53649">
    <property type="entry name" value="Alkaline phosphatase-like"/>
    <property type="match status" value="1"/>
</dbReference>
<dbReference type="EMBL" id="CP026604">
    <property type="protein sequence ID" value="AWB66331.1"/>
    <property type="molecule type" value="Genomic_DNA"/>
</dbReference>
<evidence type="ECO:0000256" key="1">
    <source>
        <dbReference type="ARBA" id="ARBA00001913"/>
    </source>
</evidence>
<dbReference type="PANTHER" id="PTHR45953:SF1">
    <property type="entry name" value="IDURONATE 2-SULFATASE"/>
    <property type="match status" value="1"/>
</dbReference>
<keyword evidence="3" id="KW-0479">Metal-binding</keyword>
<dbReference type="PROSITE" id="PS51257">
    <property type="entry name" value="PROKAR_LIPOPROTEIN"/>
    <property type="match status" value="1"/>
</dbReference>
<dbReference type="GO" id="GO:0004423">
    <property type="term" value="F:iduronate-2-sulfatase activity"/>
    <property type="evidence" value="ECO:0007669"/>
    <property type="project" value="InterPro"/>
</dbReference>
<evidence type="ECO:0000256" key="5">
    <source>
        <dbReference type="ARBA" id="ARBA00022801"/>
    </source>
</evidence>
<feature type="domain" description="Sulfatase N-terminal" evidence="8">
    <location>
        <begin position="48"/>
        <end position="405"/>
    </location>
</feature>
<protein>
    <submittedName>
        <fullName evidence="10">Iduronate-2-sulfatase</fullName>
    </submittedName>
</protein>
<dbReference type="Pfam" id="PF00884">
    <property type="entry name" value="Sulfatase"/>
    <property type="match status" value="1"/>
</dbReference>
<name>A0A2S0VQ36_9ALTE</name>
<keyword evidence="6" id="KW-0106">Calcium</keyword>
<evidence type="ECO:0000256" key="3">
    <source>
        <dbReference type="ARBA" id="ARBA00022723"/>
    </source>
</evidence>
<evidence type="ECO:0000313" key="11">
    <source>
        <dbReference type="Proteomes" id="UP000244441"/>
    </source>
</evidence>
<dbReference type="GO" id="GO:0005737">
    <property type="term" value="C:cytoplasm"/>
    <property type="evidence" value="ECO:0007669"/>
    <property type="project" value="TreeGrafter"/>
</dbReference>
<comment type="similarity">
    <text evidence="2">Belongs to the sulfatase family.</text>
</comment>
<evidence type="ECO:0000256" key="4">
    <source>
        <dbReference type="ARBA" id="ARBA00022729"/>
    </source>
</evidence>
<comment type="cofactor">
    <cofactor evidence="1">
        <name>Ca(2+)</name>
        <dbReference type="ChEBI" id="CHEBI:29108"/>
    </cofactor>
</comment>
<evidence type="ECO:0000313" key="9">
    <source>
        <dbReference type="EMBL" id="AWB64928.1"/>
    </source>
</evidence>
<keyword evidence="4 7" id="KW-0732">Signal</keyword>
<organism evidence="10 11">
    <name type="scientific">Saccharobesus litoralis</name>
    <dbReference type="NCBI Taxonomy" id="2172099"/>
    <lineage>
        <taxon>Bacteria</taxon>
        <taxon>Pseudomonadati</taxon>
        <taxon>Pseudomonadota</taxon>
        <taxon>Gammaproteobacteria</taxon>
        <taxon>Alteromonadales</taxon>
        <taxon>Alteromonadaceae</taxon>
        <taxon>Saccharobesus</taxon>
    </lineage>
</organism>
<dbReference type="InterPro" id="IPR035874">
    <property type="entry name" value="IDS"/>
</dbReference>
<keyword evidence="11" id="KW-1185">Reference proteome</keyword>
<dbReference type="GO" id="GO:0046872">
    <property type="term" value="F:metal ion binding"/>
    <property type="evidence" value="ECO:0007669"/>
    <property type="project" value="UniProtKB-KW"/>
</dbReference>
<gene>
    <name evidence="9" type="ORF">C2869_00045</name>
    <name evidence="10" type="ORF">C2869_07745</name>
</gene>
<dbReference type="InterPro" id="IPR017850">
    <property type="entry name" value="Alkaline_phosphatase_core_sf"/>
</dbReference>
<dbReference type="PANTHER" id="PTHR45953">
    <property type="entry name" value="IDURONATE 2-SULFATASE"/>
    <property type="match status" value="1"/>
</dbReference>
<evidence type="ECO:0000259" key="8">
    <source>
        <dbReference type="Pfam" id="PF00884"/>
    </source>
</evidence>
<evidence type="ECO:0000313" key="10">
    <source>
        <dbReference type="EMBL" id="AWB66331.1"/>
    </source>
</evidence>
<dbReference type="KEGG" id="cate:C2869_00045"/>
<accession>A0A2S0VQ36</accession>
<dbReference type="AlphaFoldDB" id="A0A2S0VQ36"/>
<dbReference type="CDD" id="cd16030">
    <property type="entry name" value="iduronate-2-sulfatase"/>
    <property type="match status" value="1"/>
</dbReference>
<evidence type="ECO:0000256" key="2">
    <source>
        <dbReference type="ARBA" id="ARBA00008779"/>
    </source>
</evidence>